<evidence type="ECO:0000313" key="3">
    <source>
        <dbReference type="Proteomes" id="UP000647860"/>
    </source>
</evidence>
<name>A0ABQ4IAV3_9ACTN</name>
<accession>A0ABQ4IAV3</accession>
<dbReference type="Proteomes" id="UP000647860">
    <property type="component" value="Unassembled WGS sequence"/>
</dbReference>
<gene>
    <name evidence="2" type="ORF">Vgi01_17140</name>
</gene>
<protein>
    <recommendedName>
        <fullName evidence="1">Bacterial transcriptional activator domain-containing protein</fullName>
    </recommendedName>
</protein>
<dbReference type="Gene3D" id="1.25.40.10">
    <property type="entry name" value="Tetratricopeptide repeat domain"/>
    <property type="match status" value="1"/>
</dbReference>
<proteinExistence type="predicted"/>
<dbReference type="RefSeq" id="WP_204290636.1">
    <property type="nucleotide sequence ID" value="NZ_BAAAGZ010000038.1"/>
</dbReference>
<feature type="domain" description="Bacterial transcriptional activator" evidence="1">
    <location>
        <begin position="4"/>
        <end position="73"/>
    </location>
</feature>
<dbReference type="InterPro" id="IPR005158">
    <property type="entry name" value="BTAD"/>
</dbReference>
<reference evidence="2 3" key="1">
    <citation type="submission" date="2021-01" db="EMBL/GenBank/DDBJ databases">
        <title>Whole genome shotgun sequence of Verrucosispora gifhornensis NBRC 16317.</title>
        <authorList>
            <person name="Komaki H."/>
            <person name="Tamura T."/>
        </authorList>
    </citation>
    <scope>NUCLEOTIDE SEQUENCE [LARGE SCALE GENOMIC DNA]</scope>
    <source>
        <strain evidence="2 3">NBRC 16317</strain>
    </source>
</reference>
<evidence type="ECO:0000313" key="2">
    <source>
        <dbReference type="EMBL" id="GIJ15030.1"/>
    </source>
</evidence>
<organism evidence="2 3">
    <name type="scientific">Micromonospora gifhornensis</name>
    <dbReference type="NCBI Taxonomy" id="84594"/>
    <lineage>
        <taxon>Bacteria</taxon>
        <taxon>Bacillati</taxon>
        <taxon>Actinomycetota</taxon>
        <taxon>Actinomycetes</taxon>
        <taxon>Micromonosporales</taxon>
        <taxon>Micromonosporaceae</taxon>
        <taxon>Micromonospora</taxon>
    </lineage>
</organism>
<sequence length="84" mass="9242">MTHRLARRYLHLGRADAAIGWYLRLVGEDGYDEPAHLGLIGALSAAGRHGEANRRHQEYVVRMAEIGVEPAAAALPDRARLNNS</sequence>
<evidence type="ECO:0000259" key="1">
    <source>
        <dbReference type="Pfam" id="PF03704"/>
    </source>
</evidence>
<dbReference type="InterPro" id="IPR011990">
    <property type="entry name" value="TPR-like_helical_dom_sf"/>
</dbReference>
<dbReference type="EMBL" id="BOPA01000014">
    <property type="protein sequence ID" value="GIJ15030.1"/>
    <property type="molecule type" value="Genomic_DNA"/>
</dbReference>
<dbReference type="SUPFAM" id="SSF48452">
    <property type="entry name" value="TPR-like"/>
    <property type="match status" value="1"/>
</dbReference>
<keyword evidence="3" id="KW-1185">Reference proteome</keyword>
<comment type="caution">
    <text evidence="2">The sequence shown here is derived from an EMBL/GenBank/DDBJ whole genome shotgun (WGS) entry which is preliminary data.</text>
</comment>
<dbReference type="Pfam" id="PF03704">
    <property type="entry name" value="BTAD"/>
    <property type="match status" value="1"/>
</dbReference>